<name>A0AAV8A4S7_9EUKA</name>
<feature type="compositionally biased region" description="Polar residues" evidence="1">
    <location>
        <begin position="35"/>
        <end position="59"/>
    </location>
</feature>
<evidence type="ECO:0000256" key="1">
    <source>
        <dbReference type="SAM" id="MobiDB-lite"/>
    </source>
</evidence>
<dbReference type="Proteomes" id="UP001146793">
    <property type="component" value="Unassembled WGS sequence"/>
</dbReference>
<gene>
    <name evidence="2" type="ORF">M0812_07476</name>
</gene>
<reference evidence="2" key="1">
    <citation type="submission" date="2022-08" db="EMBL/GenBank/DDBJ databases">
        <title>Novel sulphate-reducing endosymbionts in the free-living metamonad Anaeramoeba.</title>
        <authorList>
            <person name="Jerlstrom-Hultqvist J."/>
            <person name="Cepicka I."/>
            <person name="Gallot-Lavallee L."/>
            <person name="Salas-Leiva D."/>
            <person name="Curtis B.A."/>
            <person name="Zahonova K."/>
            <person name="Pipaliya S."/>
            <person name="Dacks J."/>
            <person name="Roger A.J."/>
        </authorList>
    </citation>
    <scope>NUCLEOTIDE SEQUENCE</scope>
    <source>
        <strain evidence="2">Busselton2</strain>
    </source>
</reference>
<feature type="compositionally biased region" description="Low complexity" evidence="1">
    <location>
        <begin position="13"/>
        <end position="23"/>
    </location>
</feature>
<accession>A0AAV8A4S7</accession>
<comment type="caution">
    <text evidence="2">The sequence shown here is derived from an EMBL/GenBank/DDBJ whole genome shotgun (WGS) entry which is preliminary data.</text>
</comment>
<feature type="compositionally biased region" description="Basic residues" evidence="1">
    <location>
        <begin position="63"/>
        <end position="80"/>
    </location>
</feature>
<evidence type="ECO:0000313" key="2">
    <source>
        <dbReference type="EMBL" id="KAJ3447249.1"/>
    </source>
</evidence>
<sequence length="123" mass="14298">MNKFDDKEDWENISWISSSSHSSLNEGELIEETNSKLNFSKNQYRASSRRSATDQSVEVSSAKRIKNSKTTKNKSHKPTKSTKDHNPHSKTHVKKQHTNMKKKKKKQIHVKIKTKLKIQKILL</sequence>
<feature type="region of interest" description="Disordered" evidence="1">
    <location>
        <begin position="1"/>
        <end position="109"/>
    </location>
</feature>
<dbReference type="EMBL" id="JANTQA010000016">
    <property type="protein sequence ID" value="KAJ3447249.1"/>
    <property type="molecule type" value="Genomic_DNA"/>
</dbReference>
<protein>
    <submittedName>
        <fullName evidence="2">Uncharacterized protein</fullName>
    </submittedName>
</protein>
<organism evidence="2 3">
    <name type="scientific">Anaeramoeba flamelloides</name>
    <dbReference type="NCBI Taxonomy" id="1746091"/>
    <lineage>
        <taxon>Eukaryota</taxon>
        <taxon>Metamonada</taxon>
        <taxon>Anaeramoebidae</taxon>
        <taxon>Anaeramoeba</taxon>
    </lineage>
</organism>
<evidence type="ECO:0000313" key="3">
    <source>
        <dbReference type="Proteomes" id="UP001146793"/>
    </source>
</evidence>
<proteinExistence type="predicted"/>
<feature type="compositionally biased region" description="Basic residues" evidence="1">
    <location>
        <begin position="88"/>
        <end position="109"/>
    </location>
</feature>
<dbReference type="AlphaFoldDB" id="A0AAV8A4S7"/>